<gene>
    <name evidence="5" type="ORF">N5C10_14860</name>
</gene>
<evidence type="ECO:0000256" key="1">
    <source>
        <dbReference type="ARBA" id="ARBA00006739"/>
    </source>
</evidence>
<comment type="caution">
    <text evidence="5">The sequence shown here is derived from an EMBL/GenBank/DDBJ whole genome shotgun (WGS) entry which is preliminary data.</text>
</comment>
<dbReference type="PANTHER" id="PTHR43179">
    <property type="entry name" value="RHAMNOSYLTRANSFERASE WBBL"/>
    <property type="match status" value="1"/>
</dbReference>
<organism evidence="5 6">
    <name type="scientific">Acinetobacter johnsonii</name>
    <dbReference type="NCBI Taxonomy" id="40214"/>
    <lineage>
        <taxon>Bacteria</taxon>
        <taxon>Pseudomonadati</taxon>
        <taxon>Pseudomonadota</taxon>
        <taxon>Gammaproteobacteria</taxon>
        <taxon>Moraxellales</taxon>
        <taxon>Moraxellaceae</taxon>
        <taxon>Acinetobacter</taxon>
    </lineage>
</organism>
<protein>
    <submittedName>
        <fullName evidence="5">Glycosyltransferase family 2 protein</fullName>
    </submittedName>
</protein>
<dbReference type="EMBL" id="JAOCBE010000001">
    <property type="protein sequence ID" value="MDH0970463.1"/>
    <property type="molecule type" value="Genomic_DNA"/>
</dbReference>
<dbReference type="InterPro" id="IPR001173">
    <property type="entry name" value="Glyco_trans_2-like"/>
</dbReference>
<accession>A0AA42MWV9</accession>
<dbReference type="Pfam" id="PF00535">
    <property type="entry name" value="Glycos_transf_2"/>
    <property type="match status" value="1"/>
</dbReference>
<dbReference type="Gene3D" id="3.90.550.10">
    <property type="entry name" value="Spore Coat Polysaccharide Biosynthesis Protein SpsA, Chain A"/>
    <property type="match status" value="1"/>
</dbReference>
<evidence type="ECO:0000313" key="5">
    <source>
        <dbReference type="EMBL" id="MDH0970463.1"/>
    </source>
</evidence>
<dbReference type="PANTHER" id="PTHR43179:SF12">
    <property type="entry name" value="GALACTOFURANOSYLTRANSFERASE GLFT2"/>
    <property type="match status" value="1"/>
</dbReference>
<dbReference type="Proteomes" id="UP001159915">
    <property type="component" value="Unassembled WGS sequence"/>
</dbReference>
<evidence type="ECO:0000256" key="2">
    <source>
        <dbReference type="ARBA" id="ARBA00022676"/>
    </source>
</evidence>
<dbReference type="GO" id="GO:0016757">
    <property type="term" value="F:glycosyltransferase activity"/>
    <property type="evidence" value="ECO:0007669"/>
    <property type="project" value="UniProtKB-KW"/>
</dbReference>
<feature type="domain" description="Glycosyltransferase 2-like" evidence="4">
    <location>
        <begin position="7"/>
        <end position="134"/>
    </location>
</feature>
<evidence type="ECO:0000256" key="3">
    <source>
        <dbReference type="ARBA" id="ARBA00022679"/>
    </source>
</evidence>
<comment type="similarity">
    <text evidence="1">Belongs to the glycosyltransferase 2 family.</text>
</comment>
<dbReference type="AlphaFoldDB" id="A0AA42MWV9"/>
<dbReference type="RefSeq" id="WP_279670817.1">
    <property type="nucleotide sequence ID" value="NZ_JAOCBE010000001.1"/>
</dbReference>
<evidence type="ECO:0000313" key="6">
    <source>
        <dbReference type="Proteomes" id="UP001159915"/>
    </source>
</evidence>
<proteinExistence type="inferred from homology"/>
<keyword evidence="3" id="KW-0808">Transferase</keyword>
<dbReference type="InterPro" id="IPR029044">
    <property type="entry name" value="Nucleotide-diphossugar_trans"/>
</dbReference>
<keyword evidence="2" id="KW-0328">Glycosyltransferase</keyword>
<dbReference type="SUPFAM" id="SSF53448">
    <property type="entry name" value="Nucleotide-diphospho-sugar transferases"/>
    <property type="match status" value="1"/>
</dbReference>
<sequence length="301" mass="34712">MMKVICIVVTFNRKEMLKRCIDSLLDQTKKIDKILIVDNASNDGTTDLISNNYGLNCRIDVLKLERNIGGAGGFYEGMKYALEFEYNWLWLMDDDGFPEMECLEKLVKFSYNNNLNAISPIQIDIDNMSELAFPVTCNNKKITGKLDNINGIEYVDNEANLFNGLLIESSCVRKIGLPIAELFIRGDEVEYTKRMKINDLKFGTLVGAKFFHPSDKSERIPMLFNLLTMRDAHSDFKNYYMFRNRAVAFIQDGNSLLLPLDFIRYTYYYLIVKKMDIKGLKLWCTATIDGVKGRLGRHPKY</sequence>
<dbReference type="CDD" id="cd04185">
    <property type="entry name" value="GT_2_like_b"/>
    <property type="match status" value="1"/>
</dbReference>
<name>A0AA42MWV9_ACIJO</name>
<reference evidence="5" key="1">
    <citation type="submission" date="2022-09" db="EMBL/GenBank/DDBJ databases">
        <title>Intensive care unit water sources are persistently colonized with multi-drug resistant bacteria and are the site of extensive horizontal gene transfer of antibiotic resistance genes.</title>
        <authorList>
            <person name="Diorio-Toth L."/>
        </authorList>
    </citation>
    <scope>NUCLEOTIDE SEQUENCE</scope>
    <source>
        <strain evidence="5">GD03920</strain>
    </source>
</reference>
<evidence type="ECO:0000259" key="4">
    <source>
        <dbReference type="Pfam" id="PF00535"/>
    </source>
</evidence>